<evidence type="ECO:0000259" key="6">
    <source>
        <dbReference type="PROSITE" id="PS50234"/>
    </source>
</evidence>
<dbReference type="CDD" id="cd00198">
    <property type="entry name" value="vWFA"/>
    <property type="match status" value="1"/>
</dbReference>
<organism evidence="7 8">
    <name type="scientific">Vulgatibacter incomptus</name>
    <dbReference type="NCBI Taxonomy" id="1391653"/>
    <lineage>
        <taxon>Bacteria</taxon>
        <taxon>Pseudomonadati</taxon>
        <taxon>Myxococcota</taxon>
        <taxon>Myxococcia</taxon>
        <taxon>Myxococcales</taxon>
        <taxon>Cystobacterineae</taxon>
        <taxon>Vulgatibacteraceae</taxon>
        <taxon>Vulgatibacter</taxon>
    </lineage>
</organism>
<dbReference type="SMART" id="SM00327">
    <property type="entry name" value="VWA"/>
    <property type="match status" value="1"/>
</dbReference>
<dbReference type="STRING" id="1391653.AKJ08_2503"/>
<accession>A0A0K1PFB0</accession>
<keyword evidence="2" id="KW-0964">Secreted</keyword>
<dbReference type="InterPro" id="IPR002035">
    <property type="entry name" value="VWF_A"/>
</dbReference>
<dbReference type="Proteomes" id="UP000055590">
    <property type="component" value="Chromosome"/>
</dbReference>
<evidence type="ECO:0000313" key="8">
    <source>
        <dbReference type="Proteomes" id="UP000055590"/>
    </source>
</evidence>
<feature type="chain" id="PRO_5005465704" evidence="5">
    <location>
        <begin position="32"/>
        <end position="607"/>
    </location>
</feature>
<dbReference type="InterPro" id="IPR059100">
    <property type="entry name" value="TSP3_bac"/>
</dbReference>
<keyword evidence="8" id="KW-1185">Reference proteome</keyword>
<dbReference type="Pfam" id="PF13519">
    <property type="entry name" value="VWA_2"/>
    <property type="match status" value="1"/>
</dbReference>
<evidence type="ECO:0000256" key="5">
    <source>
        <dbReference type="SAM" id="SignalP"/>
    </source>
</evidence>
<feature type="domain" description="VWFA" evidence="6">
    <location>
        <begin position="67"/>
        <end position="202"/>
    </location>
</feature>
<dbReference type="AlphaFoldDB" id="A0A0K1PFB0"/>
<evidence type="ECO:0000256" key="3">
    <source>
        <dbReference type="ARBA" id="ARBA00022729"/>
    </source>
</evidence>
<proteinExistence type="predicted"/>
<dbReference type="SUPFAM" id="SSF53300">
    <property type="entry name" value="vWA-like"/>
    <property type="match status" value="1"/>
</dbReference>
<evidence type="ECO:0000313" key="7">
    <source>
        <dbReference type="EMBL" id="AKU92116.1"/>
    </source>
</evidence>
<evidence type="ECO:0000256" key="4">
    <source>
        <dbReference type="ARBA" id="ARBA00022837"/>
    </source>
</evidence>
<keyword evidence="4" id="KW-0106">Calcium</keyword>
<name>A0A0K1PFB0_9BACT</name>
<dbReference type="EMBL" id="CP012332">
    <property type="protein sequence ID" value="AKU92116.1"/>
    <property type="molecule type" value="Genomic_DNA"/>
</dbReference>
<evidence type="ECO:0000256" key="1">
    <source>
        <dbReference type="ARBA" id="ARBA00004613"/>
    </source>
</evidence>
<dbReference type="InterPro" id="IPR028974">
    <property type="entry name" value="TSP_type-3_rpt"/>
</dbReference>
<gene>
    <name evidence="7" type="ORF">AKJ08_2503</name>
</gene>
<reference evidence="7 8" key="1">
    <citation type="submission" date="2015-08" db="EMBL/GenBank/DDBJ databases">
        <authorList>
            <person name="Babu N.S."/>
            <person name="Beckwith C.J."/>
            <person name="Beseler K.G."/>
            <person name="Brison A."/>
            <person name="Carone J.V."/>
            <person name="Caskin T.P."/>
            <person name="Diamond M."/>
            <person name="Durham M.E."/>
            <person name="Foxe J.M."/>
            <person name="Go M."/>
            <person name="Henderson B.A."/>
            <person name="Jones I.B."/>
            <person name="McGettigan J.A."/>
            <person name="Micheletti S.J."/>
            <person name="Nasrallah M.E."/>
            <person name="Ortiz D."/>
            <person name="Piller C.R."/>
            <person name="Privatt S.R."/>
            <person name="Schneider S.L."/>
            <person name="Sharp S."/>
            <person name="Smith T.C."/>
            <person name="Stanton J.D."/>
            <person name="Ullery H.E."/>
            <person name="Wilson R.J."/>
            <person name="Serrano M.G."/>
            <person name="Buck G."/>
            <person name="Lee V."/>
            <person name="Wang Y."/>
            <person name="Carvalho R."/>
            <person name="Voegtly L."/>
            <person name="Shi R."/>
            <person name="Duckworth R."/>
            <person name="Johnson A."/>
            <person name="Loviza R."/>
            <person name="Walstead R."/>
            <person name="Shah Z."/>
            <person name="Kiflezghi M."/>
            <person name="Wade K."/>
            <person name="Ball S.L."/>
            <person name="Bradley K.W."/>
            <person name="Asai D.J."/>
            <person name="Bowman C.A."/>
            <person name="Russell D.A."/>
            <person name="Pope W.H."/>
            <person name="Jacobs-Sera D."/>
            <person name="Hendrix R.W."/>
            <person name="Hatfull G.F."/>
        </authorList>
    </citation>
    <scope>NUCLEOTIDE SEQUENCE [LARGE SCALE GENOMIC DNA]</scope>
    <source>
        <strain evidence="7 8">DSM 27710</strain>
    </source>
</reference>
<protein>
    <submittedName>
        <fullName evidence="7">Calcium-binding acidic-repeat protein (ARP)</fullName>
    </submittedName>
</protein>
<evidence type="ECO:0000256" key="2">
    <source>
        <dbReference type="ARBA" id="ARBA00022525"/>
    </source>
</evidence>
<dbReference type="GO" id="GO:0005509">
    <property type="term" value="F:calcium ion binding"/>
    <property type="evidence" value="ECO:0007669"/>
    <property type="project" value="InterPro"/>
</dbReference>
<dbReference type="Pfam" id="PF18884">
    <property type="entry name" value="TSP3_bac"/>
    <property type="match status" value="4"/>
</dbReference>
<dbReference type="InterPro" id="IPR036465">
    <property type="entry name" value="vWFA_dom_sf"/>
</dbReference>
<feature type="signal peptide" evidence="5">
    <location>
        <begin position="1"/>
        <end position="31"/>
    </location>
</feature>
<sequence length="607" mass="66430">MHPGPSAIRTMSLRSLSLLALLLFAGACTKAKLEAQQPPGPAPVDDKLAIEGQVCTRTPRDELFPVKILFVIDTSNSMAITDRESQAARAVFQVIDRYRGNPSVKFGVIAFDSRTEALTRDETGAPGFTASPDLAAIDTRLRAPDLATDYQGALAGAYSMLFRDMSRSSPEERARSKYVVIFFSDGNPDPQCFADPSRAAEQPFVCDIPRERWPDLVNPPPGYSDADFQAFFADLEAGKDYNTDDQIIGRVQEIMELQELFQVSELRFHTGFLFDPNVMDGPFKDAFRLDRDAGIDLMKKMKDAGGGTFTEFTSGGSITFLNINYTSVKKPYRLKNLFAFNENAETLSGVLRVDSDGDGIADDQELALGMCPYDAAGPSCAYGLGVDSDGDGYSDLFEHRMRHAGFDPLVPAEVPCFAPGLDTDGDGLLDCEEEILGTRPDAFDTDGDGIPDGIEFRYGLDPLDPTDAYGDLASSGVRNIDAILANGSPLLREPSGSPLPHYRYDIREEKENPDGSVCYSFRVENVTLVTTKAATAERRGKNRIRLHFLDGPPNDPRDFGTMRTACVEARYVEPFLKKPAGGVVKLTDADFVDPLDVDREVRCVGAE</sequence>
<comment type="subcellular location">
    <subcellularLocation>
        <location evidence="1">Secreted</location>
    </subcellularLocation>
</comment>
<dbReference type="Gene3D" id="3.40.50.410">
    <property type="entry name" value="von Willebrand factor, type A domain"/>
    <property type="match status" value="1"/>
</dbReference>
<dbReference type="Gene3D" id="4.10.1080.10">
    <property type="entry name" value="TSP type-3 repeat"/>
    <property type="match status" value="1"/>
</dbReference>
<dbReference type="KEGG" id="vin:AKJ08_2503"/>
<keyword evidence="3 5" id="KW-0732">Signal</keyword>
<dbReference type="PROSITE" id="PS50234">
    <property type="entry name" value="VWFA"/>
    <property type="match status" value="1"/>
</dbReference>